<dbReference type="AlphaFoldDB" id="A0A940XW50"/>
<comment type="caution">
    <text evidence="4">The sequence shown here is derived from an EMBL/GenBank/DDBJ whole genome shotgun (WGS) entry which is preliminary data.</text>
</comment>
<gene>
    <name evidence="4" type="ORF">J8N05_23850</name>
</gene>
<evidence type="ECO:0000256" key="1">
    <source>
        <dbReference type="ARBA" id="ARBA00022801"/>
    </source>
</evidence>
<protein>
    <submittedName>
        <fullName evidence="4">Alpha/beta hydrolase</fullName>
    </submittedName>
</protein>
<dbReference type="SUPFAM" id="SSF53474">
    <property type="entry name" value="alpha/beta-Hydrolases"/>
    <property type="match status" value="1"/>
</dbReference>
<organism evidence="4 5">
    <name type="scientific">Streptomyces liliiviolaceus</name>
    <dbReference type="NCBI Taxonomy" id="2823109"/>
    <lineage>
        <taxon>Bacteria</taxon>
        <taxon>Bacillati</taxon>
        <taxon>Actinomycetota</taxon>
        <taxon>Actinomycetes</taxon>
        <taxon>Kitasatosporales</taxon>
        <taxon>Streptomycetaceae</taxon>
        <taxon>Streptomyces</taxon>
    </lineage>
</organism>
<dbReference type="Proteomes" id="UP000677413">
    <property type="component" value="Unassembled WGS sequence"/>
</dbReference>
<feature type="chain" id="PRO_5039204212" evidence="2">
    <location>
        <begin position="36"/>
        <end position="324"/>
    </location>
</feature>
<accession>A0A940XW50</accession>
<evidence type="ECO:0000256" key="2">
    <source>
        <dbReference type="SAM" id="SignalP"/>
    </source>
</evidence>
<dbReference type="InterPro" id="IPR000073">
    <property type="entry name" value="AB_hydrolase_1"/>
</dbReference>
<name>A0A940XW50_9ACTN</name>
<evidence type="ECO:0000313" key="4">
    <source>
        <dbReference type="EMBL" id="MBQ0851206.1"/>
    </source>
</evidence>
<dbReference type="EMBL" id="JAGPYQ010000001">
    <property type="protein sequence ID" value="MBQ0851206.1"/>
    <property type="molecule type" value="Genomic_DNA"/>
</dbReference>
<keyword evidence="2" id="KW-0732">Signal</keyword>
<dbReference type="InterPro" id="IPR050266">
    <property type="entry name" value="AB_hydrolase_sf"/>
</dbReference>
<keyword evidence="5" id="KW-1185">Reference proteome</keyword>
<evidence type="ECO:0000313" key="5">
    <source>
        <dbReference type="Proteomes" id="UP000677413"/>
    </source>
</evidence>
<dbReference type="InterPro" id="IPR006311">
    <property type="entry name" value="TAT_signal"/>
</dbReference>
<reference evidence="4 5" key="1">
    <citation type="submission" date="2021-04" db="EMBL/GenBank/DDBJ databases">
        <authorList>
            <person name="Tang X."/>
            <person name="Zhou X."/>
            <person name="Chen X."/>
            <person name="Cernava T."/>
            <person name="Zhang C."/>
        </authorList>
    </citation>
    <scope>NUCLEOTIDE SEQUENCE [LARGE SCALE GENOMIC DNA]</scope>
    <source>
        <strain evidence="4 5">BH-SS-21</strain>
    </source>
</reference>
<sequence length="324" mass="34141">MENDSRTPSSASALSRRAMVGGVALAALTTTGAVAGTARATTGTGLPWKPVPVPAQRPVTEYQVSVVGGGSLWCWDTGGSGEPVVLLHPGSGSGESWPYQQPVLAAAGHRVIGYSRRGAYRSVAGAKAEADTASGDLDTLADRLGLDRFHLSGSAAGGPLAIDYALAHEDRLLSLTVSGSIMGVQDAEYLELTEALQPDPFGDLPVAVKELGPSYRGGDLDGVAAWLAINARARTADAFAQSLAHTITWAALETLTLPVQLITGDGDLYSPPSVMRLNAQHLRRVQTHVVDEAGHNPHWEQPAAWNRLLITFLKKHDLGKRGRH</sequence>
<keyword evidence="1 4" id="KW-0378">Hydrolase</keyword>
<dbReference type="RefSeq" id="WP_210885771.1">
    <property type="nucleotide sequence ID" value="NZ_JAGPYQ010000001.1"/>
</dbReference>
<dbReference type="PROSITE" id="PS51318">
    <property type="entry name" value="TAT"/>
    <property type="match status" value="1"/>
</dbReference>
<dbReference type="GO" id="GO:0016787">
    <property type="term" value="F:hydrolase activity"/>
    <property type="evidence" value="ECO:0007669"/>
    <property type="project" value="UniProtKB-KW"/>
</dbReference>
<dbReference type="PANTHER" id="PTHR43798">
    <property type="entry name" value="MONOACYLGLYCEROL LIPASE"/>
    <property type="match status" value="1"/>
</dbReference>
<dbReference type="GO" id="GO:0016020">
    <property type="term" value="C:membrane"/>
    <property type="evidence" value="ECO:0007669"/>
    <property type="project" value="TreeGrafter"/>
</dbReference>
<proteinExistence type="predicted"/>
<feature type="signal peptide" evidence="2">
    <location>
        <begin position="1"/>
        <end position="35"/>
    </location>
</feature>
<dbReference type="InterPro" id="IPR029058">
    <property type="entry name" value="AB_hydrolase_fold"/>
</dbReference>
<evidence type="ECO:0000259" key="3">
    <source>
        <dbReference type="Pfam" id="PF00561"/>
    </source>
</evidence>
<dbReference type="Pfam" id="PF00561">
    <property type="entry name" value="Abhydrolase_1"/>
    <property type="match status" value="1"/>
</dbReference>
<dbReference type="PANTHER" id="PTHR43798:SF31">
    <property type="entry name" value="AB HYDROLASE SUPERFAMILY PROTEIN YCLE"/>
    <property type="match status" value="1"/>
</dbReference>
<dbReference type="Gene3D" id="3.40.50.1820">
    <property type="entry name" value="alpha/beta hydrolase"/>
    <property type="match status" value="1"/>
</dbReference>
<feature type="domain" description="AB hydrolase-1" evidence="3">
    <location>
        <begin position="83"/>
        <end position="190"/>
    </location>
</feature>